<evidence type="ECO:0000256" key="2">
    <source>
        <dbReference type="RuleBase" id="RU000363"/>
    </source>
</evidence>
<accession>A0A157T5K8</accession>
<dbReference type="Gene3D" id="3.40.50.720">
    <property type="entry name" value="NAD(P)-binding Rossmann-like Domain"/>
    <property type="match status" value="1"/>
</dbReference>
<evidence type="ECO:0000313" key="4">
    <source>
        <dbReference type="Proteomes" id="UP000076770"/>
    </source>
</evidence>
<organism evidence="3 4">
    <name type="scientific">Saccharolobus solfataricus</name>
    <name type="common">Sulfolobus solfataricus</name>
    <dbReference type="NCBI Taxonomy" id="2287"/>
    <lineage>
        <taxon>Archaea</taxon>
        <taxon>Thermoproteota</taxon>
        <taxon>Thermoprotei</taxon>
        <taxon>Sulfolobales</taxon>
        <taxon>Sulfolobaceae</taxon>
        <taxon>Saccharolobus</taxon>
    </lineage>
</organism>
<dbReference type="CDD" id="cd05233">
    <property type="entry name" value="SDR_c"/>
    <property type="match status" value="1"/>
</dbReference>
<dbReference type="Proteomes" id="UP000076770">
    <property type="component" value="Chromosome i"/>
</dbReference>
<dbReference type="InterPro" id="IPR036291">
    <property type="entry name" value="NAD(P)-bd_dom_sf"/>
</dbReference>
<sequence length="267" mass="28897">MELEKFFIDKKLTLFMYSLKDKVVVVTGSGRGIGRAIAVRLAKEGSLVVVNAKKRAEEMNETIKIIKENGGEASGVLADVSTREGCETLAKETLDRYRVVDILINNAGLGLFSPFLNVDDKLLDKHISTDFKSVVYCSQIFAKEMRDGGAIVNVASVAGVSPAYGLSIYGAMKAAVIALTKYLALELAPKIRVNAIAPGFVKTKLGESMFQVLGMSEKEFSEKFTLMGRILDPEEVAEFTAAILKIESLTGQVFVLDSGESIKGGIK</sequence>
<proteinExistence type="inferred from homology"/>
<dbReference type="FunFam" id="3.40.50.720:FF:000084">
    <property type="entry name" value="Short-chain dehydrogenase reductase"/>
    <property type="match status" value="1"/>
</dbReference>
<comment type="similarity">
    <text evidence="1 2">Belongs to the short-chain dehydrogenases/reductases (SDR) family.</text>
</comment>
<dbReference type="PANTHER" id="PTHR43943:SF2">
    <property type="entry name" value="DEHYDROGENASE_REDUCTASE 4"/>
    <property type="match status" value="1"/>
</dbReference>
<dbReference type="PRINTS" id="PR00080">
    <property type="entry name" value="SDRFAMILY"/>
</dbReference>
<dbReference type="PATRIC" id="fig|2287.9.peg.2751"/>
<name>A0A157T5K8_SACSO</name>
<dbReference type="Pfam" id="PF00106">
    <property type="entry name" value="adh_short"/>
    <property type="match status" value="1"/>
</dbReference>
<protein>
    <submittedName>
        <fullName evidence="3">3-ketoacyl-ACP reductase</fullName>
    </submittedName>
</protein>
<evidence type="ECO:0000256" key="1">
    <source>
        <dbReference type="ARBA" id="ARBA00006484"/>
    </source>
</evidence>
<dbReference type="PRINTS" id="PR00081">
    <property type="entry name" value="GDHRDH"/>
</dbReference>
<dbReference type="NCBIfam" id="NF004746">
    <property type="entry name" value="PRK06077.1"/>
    <property type="match status" value="1"/>
</dbReference>
<evidence type="ECO:0000313" key="3">
    <source>
        <dbReference type="EMBL" id="SAI86178.1"/>
    </source>
</evidence>
<dbReference type="SUPFAM" id="SSF51735">
    <property type="entry name" value="NAD(P)-binding Rossmann-fold domains"/>
    <property type="match status" value="1"/>
</dbReference>
<gene>
    <name evidence="3" type="ORF">SSOP1_2624</name>
</gene>
<dbReference type="PANTHER" id="PTHR43943">
    <property type="entry name" value="DEHYDROGENASE/REDUCTASE (SDR FAMILY) MEMBER 4"/>
    <property type="match status" value="1"/>
</dbReference>
<reference evidence="4" key="1">
    <citation type="submission" date="2016-04" db="EMBL/GenBank/DDBJ databases">
        <authorList>
            <person name="Shah S.A."/>
            <person name="Garrett R.A."/>
        </authorList>
    </citation>
    <scope>NUCLEOTIDE SEQUENCE [LARGE SCALE GENOMIC DNA]</scope>
    <source>
        <strain evidence="4">ATCC 35091 / DSM 1616 / JCM 8930 / NBRC 15331 / P1</strain>
    </source>
</reference>
<dbReference type="InterPro" id="IPR002347">
    <property type="entry name" value="SDR_fam"/>
</dbReference>
<dbReference type="EMBL" id="LT549890">
    <property type="protein sequence ID" value="SAI86178.1"/>
    <property type="molecule type" value="Genomic_DNA"/>
</dbReference>
<dbReference type="AlphaFoldDB" id="A0A157T5K8"/>